<dbReference type="Gene3D" id="3.40.50.10190">
    <property type="entry name" value="BRCT domain"/>
    <property type="match status" value="2"/>
</dbReference>
<feature type="region of interest" description="Disordered" evidence="1">
    <location>
        <begin position="216"/>
        <end position="235"/>
    </location>
</feature>
<dbReference type="InterPro" id="IPR001357">
    <property type="entry name" value="BRCT_dom"/>
</dbReference>
<accession>A0A0A9VXF9</accession>
<feature type="compositionally biased region" description="Basic and acidic residues" evidence="1">
    <location>
        <begin position="532"/>
        <end position="542"/>
    </location>
</feature>
<feature type="compositionally biased region" description="Basic residues" evidence="1">
    <location>
        <begin position="93"/>
        <end position="103"/>
    </location>
</feature>
<feature type="domain" description="BRCT" evidence="2">
    <location>
        <begin position="1382"/>
        <end position="1455"/>
    </location>
</feature>
<dbReference type="PROSITE" id="PS50172">
    <property type="entry name" value="BRCT"/>
    <property type="match status" value="1"/>
</dbReference>
<proteinExistence type="predicted"/>
<feature type="compositionally biased region" description="Polar residues" evidence="1">
    <location>
        <begin position="674"/>
        <end position="684"/>
    </location>
</feature>
<reference evidence="3" key="1">
    <citation type="journal article" date="2014" name="PLoS ONE">
        <title>Transcriptome-Based Identification of ABC Transporters in the Western Tarnished Plant Bug Lygus hesperus.</title>
        <authorList>
            <person name="Hull J.J."/>
            <person name="Chaney K."/>
            <person name="Geib S.M."/>
            <person name="Fabrick J.A."/>
            <person name="Brent C.S."/>
            <person name="Walsh D."/>
            <person name="Lavine L.C."/>
        </authorList>
    </citation>
    <scope>NUCLEOTIDE SEQUENCE</scope>
</reference>
<feature type="region of interest" description="Disordered" evidence="1">
    <location>
        <begin position="1024"/>
        <end position="1057"/>
    </location>
</feature>
<feature type="region of interest" description="Disordered" evidence="1">
    <location>
        <begin position="76"/>
        <end position="196"/>
    </location>
</feature>
<reference evidence="3" key="2">
    <citation type="submission" date="2014-07" db="EMBL/GenBank/DDBJ databases">
        <authorList>
            <person name="Hull J."/>
        </authorList>
    </citation>
    <scope>NUCLEOTIDE SEQUENCE</scope>
</reference>
<feature type="region of interest" description="Disordered" evidence="1">
    <location>
        <begin position="496"/>
        <end position="542"/>
    </location>
</feature>
<feature type="compositionally biased region" description="Low complexity" evidence="1">
    <location>
        <begin position="598"/>
        <end position="609"/>
    </location>
</feature>
<dbReference type="EMBL" id="GBHO01043265">
    <property type="protein sequence ID" value="JAG00339.1"/>
    <property type="molecule type" value="Transcribed_RNA"/>
</dbReference>
<sequence>MSELENIICCKCLNVLPDYVIFPCGHFVCRSCEDIANCLICGQPVCLIKDSFSLSCYRASVAEGLYTPISEKTLPKKELPETSESPAASKTKSTSKKRKKPQKKSSSPEDESTGTPGAARCSPRIRKKLVKRGSSGQDKVKPTPPSKTSVRTRSRGSTEQVMESNLPSASTVNRTPKDQTQPSGVPKKARSLKNCLSASKSQLQIAQNADHTLNDIGIDTDISPPMKKRKNRPPRVSLRRISLLTKKRHIDSSDEDDGVFINSDSIVSYGKKVVVAQVHADPCCSSASSVNNSQTADETINYTQVGLGHLDRDEEQDNLDTSSLRTPVKTYEVKGQKMPGNVNLLSSPFFTNVSPGEFAGFEDGSNMRKRENDTVDDEYIIKSTVTPVDNSTHNHGWTTPKVKTYERIKSYDAYGNHNDFDTKKLIKGTLRSAFQSNIVTSDEPNTSQRSTMSIIETDTVVHSKAAHRPQSDKNVISNSIYSEDTIERVDDAPMELSSSCMDEESLHPDGELSDDDRKNLPCNAETDERDDFTDKTHHPQREVKLEREILAHTKEFDFPVNNDSSNSSDFSVKFKKRSFTMYDEPEEPIGARIEQKRSSGCSDGSTSESLDPQPDVDPPENSPPQGNVMELPVDDELNCRAPKRSYTVYDEPEEPSGFELAETSAPKCLEDRSSLPTTNNISSDLHTEPDVESLKNVQLQTGATDQPAEPSCHNTSNSLVNCTKSSYKINYEASEPSSITTNVVSPDSLHPQPDAGPSKDILPRANRIDLPDIHTSNDAFKVPKNSYARKLTFDEDSEPPCVSFADKRPSFNAGEVGEVLTATDSPITTPKRSSKCLDGGKPESLNPQPDVGPSNDILPQANRIDLPDIHASNDATDSTAKVPKKPYPLFAEDSKSSCFSFEEKLSSFTARDHVLILTTTEGSSAESLHPNSDVGRSEGSLDSQAAEDLPISSSHDGPPDFTVKTPKTSLEVLSNKLPDRLSFVRNIFNYRRDQENINITNVSSSESTYQPEACAIAIATSTSGTTQSEVPLSEPTLKESKGVGSSHEIPDNHPPGTTLMDVSQSRWHDTYRLLSTSISKLYLSERPKSLFRMAFDVLLLPMKNEEVFQGLSAISPITASAEKSVQVDLFLDQTTVKLEVGKDLVKRNSFTRRQLSFVPENSTPHQTSEVMNADEHLEPEESEDIVEGTPTKAQLVRVNLLADSTVCSPLSRTVNREESPAPLPIRDDVAPIEPAFSIFDPPPHNGEKQTENLAHNQSVSHTAVPPSPKNSHNPKPSLASPRKRVFSKVEGTAEQIENLIPSGPSSSKPISQPMDSSLDSESIIGDSEQILKRRKSHLALPLGRNNQCLKRGVEEKIIRPIPFRDISNVYQVATSGIYDIVEKNAIRKLCSLIKATFSSQLTKETTHLILPDGDDVPVTTKFLMALYNGTHILPMRWVFDCIISKSILPEADYYFKHPGIHRRTLMPRRTSLFEHFAFYICPEVGKDEVNHQALKDLMKFCNCNMVDTAEEICQASFRFRAVALRGADFQNPPHSKGHQIVQVSYRWFYSCLSSYQIRPFDNYD</sequence>
<evidence type="ECO:0000256" key="1">
    <source>
        <dbReference type="SAM" id="MobiDB-lite"/>
    </source>
</evidence>
<feature type="region of interest" description="Disordered" evidence="1">
    <location>
        <begin position="1255"/>
        <end position="1320"/>
    </location>
</feature>
<feature type="compositionally biased region" description="Low complexity" evidence="1">
    <location>
        <begin position="82"/>
        <end position="92"/>
    </location>
</feature>
<feature type="compositionally biased region" description="Low complexity" evidence="1">
    <location>
        <begin position="1301"/>
        <end position="1313"/>
    </location>
</feature>
<name>A0A0A9VXF9_LYGHE</name>
<dbReference type="Pfam" id="PF00533">
    <property type="entry name" value="BRCT"/>
    <property type="match status" value="1"/>
</dbReference>
<dbReference type="InterPro" id="IPR036420">
    <property type="entry name" value="BRCT_dom_sf"/>
</dbReference>
<evidence type="ECO:0000259" key="2">
    <source>
        <dbReference type="PROSITE" id="PS50172"/>
    </source>
</evidence>
<organism evidence="3">
    <name type="scientific">Lygus hesperus</name>
    <name type="common">Western plant bug</name>
    <dbReference type="NCBI Taxonomy" id="30085"/>
    <lineage>
        <taxon>Eukaryota</taxon>
        <taxon>Metazoa</taxon>
        <taxon>Ecdysozoa</taxon>
        <taxon>Arthropoda</taxon>
        <taxon>Hexapoda</taxon>
        <taxon>Insecta</taxon>
        <taxon>Pterygota</taxon>
        <taxon>Neoptera</taxon>
        <taxon>Paraneoptera</taxon>
        <taxon>Hemiptera</taxon>
        <taxon>Heteroptera</taxon>
        <taxon>Panheteroptera</taxon>
        <taxon>Cimicomorpha</taxon>
        <taxon>Miridae</taxon>
        <taxon>Mirini</taxon>
        <taxon>Lygus</taxon>
    </lineage>
</organism>
<dbReference type="CDD" id="cd00027">
    <property type="entry name" value="BRCT"/>
    <property type="match status" value="1"/>
</dbReference>
<feature type="compositionally biased region" description="Polar residues" evidence="1">
    <location>
        <begin position="146"/>
        <end position="183"/>
    </location>
</feature>
<protein>
    <submittedName>
        <fullName evidence="3">BRCA1-associated RING domain protein 1</fullName>
    </submittedName>
</protein>
<feature type="region of interest" description="Disordered" evidence="1">
    <location>
        <begin position="921"/>
        <end position="965"/>
    </location>
</feature>
<gene>
    <name evidence="3" type="primary">BARD1_0</name>
    <name evidence="3" type="ORF">CM83_83855</name>
</gene>
<feature type="region of interest" description="Disordered" evidence="1">
    <location>
        <begin position="583"/>
        <end position="690"/>
    </location>
</feature>
<dbReference type="SMART" id="SM00292">
    <property type="entry name" value="BRCT"/>
    <property type="match status" value="2"/>
</dbReference>
<feature type="compositionally biased region" description="Basic and acidic residues" evidence="1">
    <location>
        <begin position="504"/>
        <end position="519"/>
    </location>
</feature>
<dbReference type="CDD" id="cd16449">
    <property type="entry name" value="RING-HC"/>
    <property type="match status" value="1"/>
</dbReference>
<feature type="compositionally biased region" description="Polar residues" evidence="1">
    <location>
        <begin position="921"/>
        <end position="930"/>
    </location>
</feature>
<feature type="region of interest" description="Disordered" evidence="1">
    <location>
        <begin position="738"/>
        <end position="760"/>
    </location>
</feature>
<dbReference type="SUPFAM" id="SSF52113">
    <property type="entry name" value="BRCT domain"/>
    <property type="match status" value="1"/>
</dbReference>
<feature type="region of interest" description="Disordered" evidence="1">
    <location>
        <begin position="825"/>
        <end position="860"/>
    </location>
</feature>
<evidence type="ECO:0000313" key="3">
    <source>
        <dbReference type="EMBL" id="JAG00339.1"/>
    </source>
</evidence>